<name>A0A8H4PQM4_9HYPO</name>
<evidence type="ECO:0000313" key="1">
    <source>
        <dbReference type="EMBL" id="KAF4508676.1"/>
    </source>
</evidence>
<dbReference type="Proteomes" id="UP000557566">
    <property type="component" value="Unassembled WGS sequence"/>
</dbReference>
<dbReference type="OrthoDB" id="5153901at2759"/>
<protein>
    <submittedName>
        <fullName evidence="1">Uncharacterized protein</fullName>
    </submittedName>
</protein>
<comment type="caution">
    <text evidence="1">The sequence shown here is derived from an EMBL/GenBank/DDBJ whole genome shotgun (WGS) entry which is preliminary data.</text>
</comment>
<keyword evidence="2" id="KW-1185">Reference proteome</keyword>
<organism evidence="1 2">
    <name type="scientific">Ophiocordyceps sinensis</name>
    <dbReference type="NCBI Taxonomy" id="72228"/>
    <lineage>
        <taxon>Eukaryota</taxon>
        <taxon>Fungi</taxon>
        <taxon>Dikarya</taxon>
        <taxon>Ascomycota</taxon>
        <taxon>Pezizomycotina</taxon>
        <taxon>Sordariomycetes</taxon>
        <taxon>Hypocreomycetidae</taxon>
        <taxon>Hypocreales</taxon>
        <taxon>Ophiocordycipitaceae</taxon>
        <taxon>Ophiocordyceps</taxon>
    </lineage>
</organism>
<gene>
    <name evidence="1" type="ORF">G6O67_005025</name>
</gene>
<sequence>MASGPSAPRTETAKSRAHIANLQEKAGVSHYPTFTIPSWRWRQDALAFETGVYGADNMSFSWLPRNFFGSNMQHKARNPASCDIISYKVRPPSLIYAFLRRFLAFFMLCFFISLFHRQLESHGLQCRAEISPIKPKLDNSLAKLWAETLITTGACFLLAQGLNGVKAARERMERVRQTAVTLAYSFTKTTAVNSPMGHNEEGMQLLIYECLALLTAFPVALLEQLRGNTCEPAIMRYCQDVAKALKQLRCDQDISMEAGRGHHDFDTVEYFFEIFSLKLQLEFSRQKMRTKAPSLTSQHIIFKLRNHFENLVDLENVDDRRAPIIRGNIDMLSLAGRECGIFSRTDVLPSVFLHSVSAAGWLIALYSPLQRCNWIVDWAPDDDSTVVRFPSLNAMIPMAILSLMSSMLTTVIAEMWRMWDPFGKGTNTYAWTLGIAMEIDNILNDFYEYDSNSPIRANTYMDPVHFRHGLTSDGGKNSGDAAQRV</sequence>
<dbReference type="EMBL" id="JAAVMX010000005">
    <property type="protein sequence ID" value="KAF4508676.1"/>
    <property type="molecule type" value="Genomic_DNA"/>
</dbReference>
<proteinExistence type="predicted"/>
<reference evidence="1 2" key="1">
    <citation type="journal article" date="2020" name="Genome Biol. Evol.">
        <title>A new high-quality draft genome assembly of the Chinese cordyceps Ophiocordyceps sinensis.</title>
        <authorList>
            <person name="Shu R."/>
            <person name="Zhang J."/>
            <person name="Meng Q."/>
            <person name="Zhang H."/>
            <person name="Zhou G."/>
            <person name="Li M."/>
            <person name="Wu P."/>
            <person name="Zhao Y."/>
            <person name="Chen C."/>
            <person name="Qin Q."/>
        </authorList>
    </citation>
    <scope>NUCLEOTIDE SEQUENCE [LARGE SCALE GENOMIC DNA]</scope>
    <source>
        <strain evidence="1 2">IOZ07</strain>
    </source>
</reference>
<accession>A0A8H4PQM4</accession>
<dbReference type="AlphaFoldDB" id="A0A8H4PQM4"/>
<evidence type="ECO:0000313" key="2">
    <source>
        <dbReference type="Proteomes" id="UP000557566"/>
    </source>
</evidence>